<proteinExistence type="predicted"/>
<dbReference type="InterPro" id="IPR004013">
    <property type="entry name" value="PHP_dom"/>
</dbReference>
<dbReference type="InterPro" id="IPR052018">
    <property type="entry name" value="PHP_domain"/>
</dbReference>
<reference evidence="2 3" key="1">
    <citation type="submission" date="2017-02" db="EMBL/GenBank/DDBJ databases">
        <authorList>
            <person name="Peterson S.W."/>
        </authorList>
    </citation>
    <scope>NUCLEOTIDE SEQUENCE [LARGE SCALE GENOMIC DNA]</scope>
    <source>
        <strain evidence="2 3">DSM 16080</strain>
    </source>
</reference>
<accession>A0A1T4Y4T4</accession>
<dbReference type="STRING" id="1121449.SAMN02745704_02778"/>
<dbReference type="EMBL" id="FUYC01000029">
    <property type="protein sequence ID" value="SKA96822.1"/>
    <property type="molecule type" value="Genomic_DNA"/>
</dbReference>
<dbReference type="AlphaFoldDB" id="A0A1T4Y4T4"/>
<dbReference type="InterPro" id="IPR003141">
    <property type="entry name" value="Pol/His_phosphatase_N"/>
</dbReference>
<dbReference type="Gene3D" id="3.20.20.140">
    <property type="entry name" value="Metal-dependent hydrolases"/>
    <property type="match status" value="1"/>
</dbReference>
<keyword evidence="3" id="KW-1185">Reference proteome</keyword>
<dbReference type="PANTHER" id="PTHR42924">
    <property type="entry name" value="EXONUCLEASE"/>
    <property type="match status" value="1"/>
</dbReference>
<dbReference type="GO" id="GO:0035312">
    <property type="term" value="F:5'-3' DNA exonuclease activity"/>
    <property type="evidence" value="ECO:0007669"/>
    <property type="project" value="TreeGrafter"/>
</dbReference>
<dbReference type="CDD" id="cd07438">
    <property type="entry name" value="PHP_HisPPase_AMP"/>
    <property type="match status" value="1"/>
</dbReference>
<dbReference type="PANTHER" id="PTHR42924:SF3">
    <property type="entry name" value="POLYMERASE_HISTIDINOL PHOSPHATASE N-TERMINAL DOMAIN-CONTAINING PROTEIN"/>
    <property type="match status" value="1"/>
</dbReference>
<dbReference type="SUPFAM" id="SSF89550">
    <property type="entry name" value="PHP domain-like"/>
    <property type="match status" value="1"/>
</dbReference>
<organism evidence="2 3">
    <name type="scientific">Paucidesulfovibrio gracilis DSM 16080</name>
    <dbReference type="NCBI Taxonomy" id="1121449"/>
    <lineage>
        <taxon>Bacteria</taxon>
        <taxon>Pseudomonadati</taxon>
        <taxon>Thermodesulfobacteriota</taxon>
        <taxon>Desulfovibrionia</taxon>
        <taxon>Desulfovibrionales</taxon>
        <taxon>Desulfovibrionaceae</taxon>
        <taxon>Paucidesulfovibrio</taxon>
    </lineage>
</organism>
<evidence type="ECO:0000259" key="1">
    <source>
        <dbReference type="SMART" id="SM00481"/>
    </source>
</evidence>
<protein>
    <recommendedName>
        <fullName evidence="1">Polymerase/histidinol phosphatase N-terminal domain-containing protein</fullName>
    </recommendedName>
</protein>
<dbReference type="OrthoDB" id="9804333at2"/>
<dbReference type="Proteomes" id="UP000190027">
    <property type="component" value="Unassembled WGS sequence"/>
</dbReference>
<dbReference type="Pfam" id="PF02811">
    <property type="entry name" value="PHP"/>
    <property type="match status" value="1"/>
</dbReference>
<feature type="domain" description="Polymerase/histidinol phosphatase N-terminal" evidence="1">
    <location>
        <begin position="3"/>
        <end position="68"/>
    </location>
</feature>
<evidence type="ECO:0000313" key="3">
    <source>
        <dbReference type="Proteomes" id="UP000190027"/>
    </source>
</evidence>
<gene>
    <name evidence="2" type="ORF">SAMN02745704_02778</name>
</gene>
<dbReference type="InterPro" id="IPR016195">
    <property type="entry name" value="Pol/histidinol_Pase-like"/>
</dbReference>
<sequence>MTIDLHTHTTASDGTLTPRELVALAKKTKLTAVAVTDHDTLDGLQEALDAGKELDQQVIPGCELSVGEGKQSMHIVGLWLKPESPNLRESLNFVIQERGNRNHKIIAKLNALGLDITYDEVKALAGGTVGRPHMAQALVAKKAVPTVTEAFAKYLGNDGAAYVPRTRLTPAKALELLRAEGATPILAHPYLLGLPLSALETRLRELMDLGLEGMEVYYTEHPNDIRRAYRGLADKLGLLVSGGSDFHGSVKPGIHLGRGKGDLYVDDELLDTMKKHRRERGLWT</sequence>
<dbReference type="GO" id="GO:0004534">
    <property type="term" value="F:5'-3' RNA exonuclease activity"/>
    <property type="evidence" value="ECO:0007669"/>
    <property type="project" value="TreeGrafter"/>
</dbReference>
<dbReference type="SMART" id="SM00481">
    <property type="entry name" value="POLIIIAc"/>
    <property type="match status" value="1"/>
</dbReference>
<dbReference type="RefSeq" id="WP_078718319.1">
    <property type="nucleotide sequence ID" value="NZ_FUYC01000029.1"/>
</dbReference>
<name>A0A1T4Y4T4_9BACT</name>
<dbReference type="Gene3D" id="1.10.150.650">
    <property type="match status" value="1"/>
</dbReference>
<evidence type="ECO:0000313" key="2">
    <source>
        <dbReference type="EMBL" id="SKA96822.1"/>
    </source>
</evidence>